<protein>
    <submittedName>
        <fullName evidence="1">Unannotated protein</fullName>
    </submittedName>
</protein>
<sequence>MFDRLMGGAILADADRVMRPGVDDMEIGQCRETNRRTHVIGEDEEGPSERKHAAMCGHPVHDRAHCMFTDAVVDLTSVAVEFGEGIGTIDLDAGVSGQIGAATGETGDQRDQCVDNLLAGIAGGNTLADTPRRKGVLPAGKSFASESGIEFLPVLGPGRVHGIPCDAGFASAQPCLPHVLDHVLRRPERFVRHSQKCFGGGDLVGTERVAVSMGRIGELG</sequence>
<gene>
    <name evidence="1" type="ORF">UFOPK1835_01758</name>
</gene>
<accession>A0A6J6I8R5</accession>
<evidence type="ECO:0000313" key="1">
    <source>
        <dbReference type="EMBL" id="CAB4620637.1"/>
    </source>
</evidence>
<name>A0A6J6I8R5_9ZZZZ</name>
<organism evidence="1">
    <name type="scientific">freshwater metagenome</name>
    <dbReference type="NCBI Taxonomy" id="449393"/>
    <lineage>
        <taxon>unclassified sequences</taxon>
        <taxon>metagenomes</taxon>
        <taxon>ecological metagenomes</taxon>
    </lineage>
</organism>
<proteinExistence type="predicted"/>
<dbReference type="AlphaFoldDB" id="A0A6J6I8R5"/>
<dbReference type="EMBL" id="CAEZUP010000098">
    <property type="protein sequence ID" value="CAB4620637.1"/>
    <property type="molecule type" value="Genomic_DNA"/>
</dbReference>
<reference evidence="1" key="1">
    <citation type="submission" date="2020-05" db="EMBL/GenBank/DDBJ databases">
        <authorList>
            <person name="Chiriac C."/>
            <person name="Salcher M."/>
            <person name="Ghai R."/>
            <person name="Kavagutti S V."/>
        </authorList>
    </citation>
    <scope>NUCLEOTIDE SEQUENCE</scope>
</reference>